<gene>
    <name evidence="1" type="ORF">GOODEAATRI_029976</name>
</gene>
<organism evidence="1 2">
    <name type="scientific">Goodea atripinnis</name>
    <dbReference type="NCBI Taxonomy" id="208336"/>
    <lineage>
        <taxon>Eukaryota</taxon>
        <taxon>Metazoa</taxon>
        <taxon>Chordata</taxon>
        <taxon>Craniata</taxon>
        <taxon>Vertebrata</taxon>
        <taxon>Euteleostomi</taxon>
        <taxon>Actinopterygii</taxon>
        <taxon>Neopterygii</taxon>
        <taxon>Teleostei</taxon>
        <taxon>Neoteleostei</taxon>
        <taxon>Acanthomorphata</taxon>
        <taxon>Ovalentaria</taxon>
        <taxon>Atherinomorphae</taxon>
        <taxon>Cyprinodontiformes</taxon>
        <taxon>Goodeidae</taxon>
        <taxon>Goodea</taxon>
    </lineage>
</organism>
<sequence length="111" mass="12380">MIRHLLAEEDQRDFILQKAERAESCGEASRASASLDPSALISQPSGCSTSCDPFVYMLGVLIEVKHLSVVLSVASERRFQCLLLWHVFSSQGELKLGYRGDICLVHFKKKP</sequence>
<accession>A0ABV0NF60</accession>
<name>A0ABV0NF60_9TELE</name>
<dbReference type="EMBL" id="JAHRIO010034580">
    <property type="protein sequence ID" value="MEQ2169920.1"/>
    <property type="molecule type" value="Genomic_DNA"/>
</dbReference>
<dbReference type="Proteomes" id="UP001476798">
    <property type="component" value="Unassembled WGS sequence"/>
</dbReference>
<evidence type="ECO:0000313" key="2">
    <source>
        <dbReference type="Proteomes" id="UP001476798"/>
    </source>
</evidence>
<comment type="caution">
    <text evidence="1">The sequence shown here is derived from an EMBL/GenBank/DDBJ whole genome shotgun (WGS) entry which is preliminary data.</text>
</comment>
<proteinExistence type="predicted"/>
<evidence type="ECO:0000313" key="1">
    <source>
        <dbReference type="EMBL" id="MEQ2169920.1"/>
    </source>
</evidence>
<protein>
    <submittedName>
        <fullName evidence="1">Uncharacterized protein</fullName>
    </submittedName>
</protein>
<keyword evidence="2" id="KW-1185">Reference proteome</keyword>
<reference evidence="1 2" key="1">
    <citation type="submission" date="2021-06" db="EMBL/GenBank/DDBJ databases">
        <authorList>
            <person name="Palmer J.M."/>
        </authorList>
    </citation>
    <scope>NUCLEOTIDE SEQUENCE [LARGE SCALE GENOMIC DNA]</scope>
    <source>
        <strain evidence="1 2">GA_2019</strain>
        <tissue evidence="1">Muscle</tissue>
    </source>
</reference>